<feature type="compositionally biased region" description="Basic and acidic residues" evidence="1">
    <location>
        <begin position="519"/>
        <end position="545"/>
    </location>
</feature>
<accession>A0A146LVA6</accession>
<evidence type="ECO:0000313" key="4">
    <source>
        <dbReference type="EMBL" id="JAQ11603.1"/>
    </source>
</evidence>
<feature type="compositionally biased region" description="Polar residues" evidence="1">
    <location>
        <begin position="246"/>
        <end position="255"/>
    </location>
</feature>
<feature type="region of interest" description="Disordered" evidence="1">
    <location>
        <begin position="1"/>
        <end position="67"/>
    </location>
</feature>
<gene>
    <name evidence="2" type="ORF">g.79000</name>
    <name evidence="3" type="ORF">g.79002</name>
    <name evidence="4" type="ORF">g.79004</name>
</gene>
<feature type="compositionally biased region" description="Basic and acidic residues" evidence="1">
    <location>
        <begin position="321"/>
        <end position="335"/>
    </location>
</feature>
<feature type="compositionally biased region" description="Basic and acidic residues" evidence="1">
    <location>
        <begin position="303"/>
        <end position="313"/>
    </location>
</feature>
<feature type="region of interest" description="Disordered" evidence="1">
    <location>
        <begin position="101"/>
        <end position="450"/>
    </location>
</feature>
<dbReference type="EMBL" id="GDHC01017839">
    <property type="protein sequence ID" value="JAQ00790.1"/>
    <property type="molecule type" value="Transcribed_RNA"/>
</dbReference>
<feature type="compositionally biased region" description="Basic and acidic residues" evidence="1">
    <location>
        <begin position="428"/>
        <end position="446"/>
    </location>
</feature>
<organism evidence="4">
    <name type="scientific">Lygus hesperus</name>
    <name type="common">Western plant bug</name>
    <dbReference type="NCBI Taxonomy" id="30085"/>
    <lineage>
        <taxon>Eukaryota</taxon>
        <taxon>Metazoa</taxon>
        <taxon>Ecdysozoa</taxon>
        <taxon>Arthropoda</taxon>
        <taxon>Hexapoda</taxon>
        <taxon>Insecta</taxon>
        <taxon>Pterygota</taxon>
        <taxon>Neoptera</taxon>
        <taxon>Paraneoptera</taxon>
        <taxon>Hemiptera</taxon>
        <taxon>Heteroptera</taxon>
        <taxon>Panheteroptera</taxon>
        <taxon>Cimicomorpha</taxon>
        <taxon>Miridae</taxon>
        <taxon>Mirini</taxon>
        <taxon>Lygus</taxon>
    </lineage>
</organism>
<reference evidence="4" key="1">
    <citation type="journal article" date="2016" name="Gigascience">
        <title>De novo construction of an expanded transcriptome assembly for the western tarnished plant bug, Lygus hesperus.</title>
        <authorList>
            <person name="Tassone E.E."/>
            <person name="Geib S.M."/>
            <person name="Hall B."/>
            <person name="Fabrick J.A."/>
            <person name="Brent C.S."/>
            <person name="Hull J.J."/>
        </authorList>
    </citation>
    <scope>NUCLEOTIDE SEQUENCE</scope>
</reference>
<protein>
    <submittedName>
        <fullName evidence="4">Uncharacterized protein</fullName>
    </submittedName>
</protein>
<evidence type="ECO:0000313" key="2">
    <source>
        <dbReference type="EMBL" id="JAQ00790.1"/>
    </source>
</evidence>
<feature type="compositionally biased region" description="Low complexity" evidence="1">
    <location>
        <begin position="200"/>
        <end position="218"/>
    </location>
</feature>
<proteinExistence type="predicted"/>
<name>A0A146LVA6_LYGHE</name>
<dbReference type="EMBL" id="GDHC01007026">
    <property type="protein sequence ID" value="JAQ11603.1"/>
    <property type="molecule type" value="Transcribed_RNA"/>
</dbReference>
<feature type="compositionally biased region" description="Basic and acidic residues" evidence="1">
    <location>
        <begin position="101"/>
        <end position="117"/>
    </location>
</feature>
<evidence type="ECO:0000256" key="1">
    <source>
        <dbReference type="SAM" id="MobiDB-lite"/>
    </source>
</evidence>
<feature type="region of interest" description="Disordered" evidence="1">
    <location>
        <begin position="485"/>
        <end position="627"/>
    </location>
</feature>
<feature type="compositionally biased region" description="Basic and acidic residues" evidence="1">
    <location>
        <begin position="26"/>
        <end position="67"/>
    </location>
</feature>
<feature type="compositionally biased region" description="Polar residues" evidence="1">
    <location>
        <begin position="272"/>
        <end position="285"/>
    </location>
</feature>
<evidence type="ECO:0000313" key="3">
    <source>
        <dbReference type="EMBL" id="JAQ08443.1"/>
    </source>
</evidence>
<feature type="compositionally biased region" description="Acidic residues" evidence="1">
    <location>
        <begin position="566"/>
        <end position="584"/>
    </location>
</feature>
<sequence length="697" mass="77698">MGNESSSSKSKRNTDENHGRPGISEMEARRLQERILRVEQENERIRREAEREKDRNRQLEDERLREQQRKTLELNALKAENLKKEQEMLREERLKELEQLRKEKKLQSEPLKKEGLDKPLWQQWNESSGPSIPPPQERNAQGTHMGGMGPHMGAMGPQLGYNNGQQQGPMMGHPVGQQFVPMNHPQGTPGFPLGPPQPYLPGQGPMGPQQFGPQPVGQSWPVPFQGGPMPSNWDRANPRGPGFSQGGPNRNNFQPNRDCRYDPRNGKRDNIPSKNFTNSNNSNPQKGPKGVGAKQGAIPKNKKSSEDKVENKPKQQPKNQRVKESPNNQDKDVPKTGKAANKSKQKNSMQNSKTEDNQDSDASSQRGIGVPKTGAAKTRKEKREERQLFLGAQKVGNNLEKLETNNLDAPNEKQILNLKDLASMFSENSEKGASGKEKKEPSENSTKKKTLNDLAKILSEVQPELVSGGLKDLIELAGMFTNDSADNIQASQQKGVPKTQKKEEAKTKLSNAPAPLDPDLARRIRELGLSKVAESKKDSSVEPRKPANMKTVMKPVHQKKKLIQISDDESDSDDLSDTDDDDDANPAIESKQPLDGQPKRRRSKKAGTKPFNPDLQPENLPPLNMKNRGKNKYLEKFIDRKIPTAQEAAAMGIKKSQLQRRVTGIVLVAGNTIKGASTVMDIIEFGQKHPNARAKFL</sequence>
<dbReference type="AlphaFoldDB" id="A0A146LVA6"/>
<feature type="compositionally biased region" description="Basic and acidic residues" evidence="1">
    <location>
        <begin position="257"/>
        <end position="271"/>
    </location>
</feature>
<feature type="compositionally biased region" description="Polar residues" evidence="1">
    <location>
        <begin position="485"/>
        <end position="494"/>
    </location>
</feature>
<dbReference type="EMBL" id="GDHC01010186">
    <property type="protein sequence ID" value="JAQ08443.1"/>
    <property type="molecule type" value="Transcribed_RNA"/>
</dbReference>